<evidence type="ECO:0000313" key="10">
    <source>
        <dbReference type="EMBL" id="KAB1638723.1"/>
    </source>
</evidence>
<dbReference type="InterPro" id="IPR010619">
    <property type="entry name" value="ThrE-like_N"/>
</dbReference>
<dbReference type="EMBL" id="WAJR01000022">
    <property type="protein sequence ID" value="KAB1638723.1"/>
    <property type="molecule type" value="Genomic_DNA"/>
</dbReference>
<feature type="transmembrane region" description="Helical" evidence="7">
    <location>
        <begin position="98"/>
        <end position="117"/>
    </location>
</feature>
<organism evidence="10 11">
    <name type="scientific">Ellagibacter isourolithinifaciens</name>
    <dbReference type="NCBI Taxonomy" id="2137581"/>
    <lineage>
        <taxon>Bacteria</taxon>
        <taxon>Bacillati</taxon>
        <taxon>Actinomycetota</taxon>
        <taxon>Coriobacteriia</taxon>
        <taxon>Eggerthellales</taxon>
        <taxon>Eggerthellaceae</taxon>
        <taxon>Ellagibacter</taxon>
    </lineage>
</organism>
<reference evidence="10 11" key="1">
    <citation type="submission" date="2019-09" db="EMBL/GenBank/DDBJ databases">
        <title>Whole genome shotgun sequencing (WGS) of Ellagibacter isourolithinifaciens DSM 104140(T) and Adlercreutzia muris DSM 29508(T).</title>
        <authorList>
            <person name="Stoll D.A."/>
            <person name="Danylec N."/>
            <person name="Huch M."/>
        </authorList>
    </citation>
    <scope>NUCLEOTIDE SEQUENCE [LARGE SCALE GENOMIC DNA]</scope>
    <source>
        <strain evidence="10 11">DSM 104140</strain>
    </source>
</reference>
<gene>
    <name evidence="10" type="ORF">F8C90_08170</name>
</gene>
<dbReference type="Proteomes" id="UP000468668">
    <property type="component" value="Unassembled WGS sequence"/>
</dbReference>
<dbReference type="GO" id="GO:0005886">
    <property type="term" value="C:plasma membrane"/>
    <property type="evidence" value="ECO:0007669"/>
    <property type="project" value="UniProtKB-SubCell"/>
</dbReference>
<comment type="subcellular location">
    <subcellularLocation>
        <location evidence="1">Cell membrane</location>
        <topology evidence="1">Multi-pass membrane protein</topology>
    </subcellularLocation>
</comment>
<feature type="domain" description="Threonine/Serine exporter ThrE" evidence="9">
    <location>
        <begin position="351"/>
        <end position="475"/>
    </location>
</feature>
<keyword evidence="11" id="KW-1185">Reference proteome</keyword>
<feature type="transmembrane region" description="Helical" evidence="7">
    <location>
        <begin position="226"/>
        <end position="257"/>
    </location>
</feature>
<sequence length="488" mass="51917">MASPSGSPSSIARLITSLVESTDSNTCKRNTAPLPFPRHLPHALCPKTTGCAACSRIMAAMENHSEILYELLNMGEAMLLAGAEVSRVESTLSSVGRAYGACAMNVFAITATLVVTMDFPDGERLTQTRRIIAPGPTDYRVVAAFHKLGKQCCKKTPSVDELARAIKRCIDQPPDRMTFYLGSIFAAAGFTVFFGGTAVDAIFAAVFAVLICLLQEKFAPRCPNMLMFNLLCSFLAGVGTCATVAFVEAIAAGILGADISSTNALQGANPLIHLDKILIGEVMLLIPGIFMTNAIHDMLVGDTVAGTMRFVETMLWAVALAGGFMTAIFLFDASHNVGPGFELNWMGVTAQLIAAFFGAAGFAMIFHLPRKHLAAASIGGILSWAIYLAVGCASNSVFFPALVASAFSALYSEALAQWRNIPSLLFVIPSVVPLIPGAPLYYTMSFAVASDWTQVAAYAMRTGQFALGIAVGMCVTWLFASLLKPRTR</sequence>
<feature type="transmembrane region" description="Helical" evidence="7">
    <location>
        <begin position="343"/>
        <end position="366"/>
    </location>
</feature>
<dbReference type="GO" id="GO:0015744">
    <property type="term" value="P:succinate transport"/>
    <property type="evidence" value="ECO:0007669"/>
    <property type="project" value="TreeGrafter"/>
</dbReference>
<evidence type="ECO:0000256" key="7">
    <source>
        <dbReference type="SAM" id="Phobius"/>
    </source>
</evidence>
<feature type="transmembrane region" description="Helical" evidence="7">
    <location>
        <begin position="424"/>
        <end position="444"/>
    </location>
</feature>
<feature type="transmembrane region" description="Helical" evidence="7">
    <location>
        <begin position="277"/>
        <end position="301"/>
    </location>
</feature>
<dbReference type="PANTHER" id="PTHR34390">
    <property type="entry name" value="UPF0442 PROTEIN YJJB-RELATED"/>
    <property type="match status" value="1"/>
</dbReference>
<feature type="transmembrane region" description="Helical" evidence="7">
    <location>
        <begin position="464"/>
        <end position="483"/>
    </location>
</feature>
<protein>
    <submittedName>
        <fullName evidence="10">Threonine/serine exporter family protein</fullName>
    </submittedName>
</protein>
<comment type="caution">
    <text evidence="10">The sequence shown here is derived from an EMBL/GenBank/DDBJ whole genome shotgun (WGS) entry which is preliminary data.</text>
</comment>
<keyword evidence="4 7" id="KW-1133">Transmembrane helix</keyword>
<dbReference type="PANTHER" id="PTHR34390:SF2">
    <property type="entry name" value="SUCCINATE TRANSPORTER SUBUNIT YJJP-RELATED"/>
    <property type="match status" value="1"/>
</dbReference>
<evidence type="ECO:0000256" key="4">
    <source>
        <dbReference type="ARBA" id="ARBA00022989"/>
    </source>
</evidence>
<dbReference type="Pfam" id="PF06738">
    <property type="entry name" value="ThrE"/>
    <property type="match status" value="1"/>
</dbReference>
<evidence type="ECO:0000256" key="6">
    <source>
        <dbReference type="ARBA" id="ARBA00034125"/>
    </source>
</evidence>
<dbReference type="AlphaFoldDB" id="A0A6N6NK58"/>
<feature type="domain" description="Threonine/serine exporter-like N-terminal" evidence="8">
    <location>
        <begin position="72"/>
        <end position="329"/>
    </location>
</feature>
<evidence type="ECO:0000256" key="3">
    <source>
        <dbReference type="ARBA" id="ARBA00022692"/>
    </source>
</evidence>
<proteinExistence type="inferred from homology"/>
<name>A0A6N6NK58_9ACTN</name>
<evidence type="ECO:0000259" key="9">
    <source>
        <dbReference type="Pfam" id="PF12821"/>
    </source>
</evidence>
<keyword evidence="3 7" id="KW-0812">Transmembrane</keyword>
<evidence type="ECO:0000259" key="8">
    <source>
        <dbReference type="Pfam" id="PF06738"/>
    </source>
</evidence>
<evidence type="ECO:0000313" key="11">
    <source>
        <dbReference type="Proteomes" id="UP000468668"/>
    </source>
</evidence>
<dbReference type="OrthoDB" id="9763957at2"/>
<feature type="transmembrane region" description="Helical" evidence="7">
    <location>
        <begin position="313"/>
        <end position="331"/>
    </location>
</feature>
<dbReference type="GO" id="GO:0022857">
    <property type="term" value="F:transmembrane transporter activity"/>
    <property type="evidence" value="ECO:0007669"/>
    <property type="project" value="InterPro"/>
</dbReference>
<evidence type="ECO:0000256" key="2">
    <source>
        <dbReference type="ARBA" id="ARBA00022475"/>
    </source>
</evidence>
<keyword evidence="5 7" id="KW-0472">Membrane</keyword>
<dbReference type="InterPro" id="IPR024528">
    <property type="entry name" value="ThrE_2"/>
</dbReference>
<comment type="similarity">
    <text evidence="6">Belongs to the ThrE exporter (TC 2.A.79) family.</text>
</comment>
<dbReference type="InterPro" id="IPR050539">
    <property type="entry name" value="ThrE_Dicarb/AminoAcid_Exp"/>
</dbReference>
<evidence type="ECO:0000256" key="1">
    <source>
        <dbReference type="ARBA" id="ARBA00004651"/>
    </source>
</evidence>
<evidence type="ECO:0000256" key="5">
    <source>
        <dbReference type="ARBA" id="ARBA00023136"/>
    </source>
</evidence>
<dbReference type="Pfam" id="PF12821">
    <property type="entry name" value="ThrE_2"/>
    <property type="match status" value="1"/>
</dbReference>
<feature type="transmembrane region" description="Helical" evidence="7">
    <location>
        <begin position="184"/>
        <end position="214"/>
    </location>
</feature>
<keyword evidence="2" id="KW-1003">Cell membrane</keyword>
<accession>A0A6N6NK58</accession>